<dbReference type="PROSITE" id="PS00296">
    <property type="entry name" value="CHAPERONINS_CPN60"/>
    <property type="match status" value="1"/>
</dbReference>
<keyword evidence="2 9" id="KW-0963">Cytoplasm</keyword>
<sequence length="308" mass="31918">MSGARITGWGIALPDKVVTNEDLSARLDTSDAWITERTGIKERRIGGTTSGLAVEAGRAALARAGVRPEDVDAVILATTTPEGIVPGTSAAVQEGLGIGGGAFDLNAACSGFVYGLVTAHGLIATGARRILLVGSETLSKITDWDDRTLAVLVGDGAGAVVLEATDGPSELLGWHLGADGSLRHLLYCEHGGYLAMNGKEIFRHAVRAVIESSLVALQRAGLTPDDVDLFVPHQANARIIVAAAERLGIAPERYVVTIDRYGNTSSASIPLALADALETGRLREGSTVLLSGFGGGMTWASAVLRWGA</sequence>
<keyword evidence="9" id="KW-0511">Multifunctional enzyme</keyword>
<comment type="pathway">
    <text evidence="9">Lipid metabolism; fatty acid biosynthesis.</text>
</comment>
<dbReference type="PANTHER" id="PTHR34069:SF2">
    <property type="entry name" value="BETA-KETOACYL-[ACYL-CARRIER-PROTEIN] SYNTHASE III"/>
    <property type="match status" value="1"/>
</dbReference>
<keyword evidence="8 9" id="KW-0012">Acyltransferase</keyword>
<evidence type="ECO:0000256" key="6">
    <source>
        <dbReference type="ARBA" id="ARBA00023098"/>
    </source>
</evidence>
<comment type="domain">
    <text evidence="9">The last Arg residue of the ACP-binding site is essential for the weak association between ACP/AcpP and FabH.</text>
</comment>
<keyword evidence="5 9" id="KW-0276">Fatty acid metabolism</keyword>
<comment type="subcellular location">
    <subcellularLocation>
        <location evidence="9">Cytoplasm</location>
    </subcellularLocation>
</comment>
<feature type="active site" evidence="9">
    <location>
        <position position="109"/>
    </location>
</feature>
<feature type="region of interest" description="ACP-binding" evidence="9">
    <location>
        <begin position="234"/>
        <end position="238"/>
    </location>
</feature>
<comment type="subunit">
    <text evidence="9">Homodimer.</text>
</comment>
<organism evidence="12 13">
    <name type="scientific">Aciditerrimonas ferrireducens</name>
    <dbReference type="NCBI Taxonomy" id="667306"/>
    <lineage>
        <taxon>Bacteria</taxon>
        <taxon>Bacillati</taxon>
        <taxon>Actinomycetota</taxon>
        <taxon>Acidimicrobiia</taxon>
        <taxon>Acidimicrobiales</taxon>
        <taxon>Acidimicrobiaceae</taxon>
        <taxon>Aciditerrimonas</taxon>
    </lineage>
</organism>
<evidence type="ECO:0000313" key="13">
    <source>
        <dbReference type="Proteomes" id="UP001589788"/>
    </source>
</evidence>
<name>A0ABV6C4H0_9ACTN</name>
<reference evidence="12 13" key="1">
    <citation type="submission" date="2024-09" db="EMBL/GenBank/DDBJ databases">
        <authorList>
            <person name="Sun Q."/>
            <person name="Mori K."/>
        </authorList>
    </citation>
    <scope>NUCLEOTIDE SEQUENCE [LARGE SCALE GENOMIC DNA]</scope>
    <source>
        <strain evidence="12 13">JCM 15389</strain>
    </source>
</reference>
<dbReference type="InterPro" id="IPR016039">
    <property type="entry name" value="Thiolase-like"/>
</dbReference>
<comment type="caution">
    <text evidence="12">The sequence shown here is derived from an EMBL/GenBank/DDBJ whole genome shotgun (WGS) entry which is preliminary data.</text>
</comment>
<keyword evidence="6 9" id="KW-0443">Lipid metabolism</keyword>
<feature type="active site" evidence="9">
    <location>
        <position position="233"/>
    </location>
</feature>
<dbReference type="RefSeq" id="WP_377788117.1">
    <property type="nucleotide sequence ID" value="NZ_JBHLYQ010000018.1"/>
</dbReference>
<dbReference type="GO" id="GO:0033818">
    <property type="term" value="F:beta-ketoacyl-acyl-carrier-protein synthase III activity"/>
    <property type="evidence" value="ECO:0007669"/>
    <property type="project" value="UniProtKB-EC"/>
</dbReference>
<accession>A0ABV6C4H0</accession>
<gene>
    <name evidence="9" type="primary">fabH</name>
    <name evidence="12" type="ORF">ACFFRE_03095</name>
</gene>
<dbReference type="InterPro" id="IPR004655">
    <property type="entry name" value="FabH"/>
</dbReference>
<evidence type="ECO:0000256" key="7">
    <source>
        <dbReference type="ARBA" id="ARBA00023160"/>
    </source>
</evidence>
<evidence type="ECO:0000256" key="1">
    <source>
        <dbReference type="ARBA" id="ARBA00008642"/>
    </source>
</evidence>
<proteinExistence type="inferred from homology"/>
<dbReference type="CDD" id="cd00830">
    <property type="entry name" value="KAS_III"/>
    <property type="match status" value="1"/>
</dbReference>
<evidence type="ECO:0000259" key="10">
    <source>
        <dbReference type="Pfam" id="PF08541"/>
    </source>
</evidence>
<dbReference type="NCBIfam" id="NF006829">
    <property type="entry name" value="PRK09352.1"/>
    <property type="match status" value="1"/>
</dbReference>
<evidence type="ECO:0000256" key="5">
    <source>
        <dbReference type="ARBA" id="ARBA00022832"/>
    </source>
</evidence>
<comment type="similarity">
    <text evidence="1 9">Belongs to the thiolase-like superfamily. FabH family.</text>
</comment>
<dbReference type="HAMAP" id="MF_01815">
    <property type="entry name" value="FabH"/>
    <property type="match status" value="1"/>
</dbReference>
<keyword evidence="3 9" id="KW-0444">Lipid biosynthesis</keyword>
<dbReference type="EMBL" id="JBHLYQ010000018">
    <property type="protein sequence ID" value="MFC0081147.1"/>
    <property type="molecule type" value="Genomic_DNA"/>
</dbReference>
<keyword evidence="4 9" id="KW-0808">Transferase</keyword>
<keyword evidence="13" id="KW-1185">Reference proteome</keyword>
<feature type="active site" evidence="9">
    <location>
        <position position="263"/>
    </location>
</feature>
<dbReference type="Proteomes" id="UP001589788">
    <property type="component" value="Unassembled WGS sequence"/>
</dbReference>
<evidence type="ECO:0000256" key="4">
    <source>
        <dbReference type="ARBA" id="ARBA00022679"/>
    </source>
</evidence>
<keyword evidence="7 9" id="KW-0275">Fatty acid biosynthesis</keyword>
<evidence type="ECO:0000313" key="12">
    <source>
        <dbReference type="EMBL" id="MFC0081147.1"/>
    </source>
</evidence>
<evidence type="ECO:0000256" key="3">
    <source>
        <dbReference type="ARBA" id="ARBA00022516"/>
    </source>
</evidence>
<comment type="function">
    <text evidence="9">Catalyzes the condensation reaction of fatty acid synthesis by the addition to an acyl acceptor of two carbons from malonyl-ACP. Catalyzes the first condensation reaction which initiates fatty acid synthesis and may therefore play a role in governing the total rate of fatty acid production. Possesses both acetoacetyl-ACP synthase and acetyl transacylase activities. Its substrate specificity determines the biosynthesis of branched-chain and/or straight-chain of fatty acids.</text>
</comment>
<dbReference type="InterPro" id="IPR013747">
    <property type="entry name" value="ACP_syn_III_C"/>
</dbReference>
<comment type="catalytic activity">
    <reaction evidence="9">
        <text>malonyl-[ACP] + acetyl-CoA + H(+) = 3-oxobutanoyl-[ACP] + CO2 + CoA</text>
        <dbReference type="Rhea" id="RHEA:12080"/>
        <dbReference type="Rhea" id="RHEA-COMP:9623"/>
        <dbReference type="Rhea" id="RHEA-COMP:9625"/>
        <dbReference type="ChEBI" id="CHEBI:15378"/>
        <dbReference type="ChEBI" id="CHEBI:16526"/>
        <dbReference type="ChEBI" id="CHEBI:57287"/>
        <dbReference type="ChEBI" id="CHEBI:57288"/>
        <dbReference type="ChEBI" id="CHEBI:78449"/>
        <dbReference type="ChEBI" id="CHEBI:78450"/>
        <dbReference type="EC" id="2.3.1.180"/>
    </reaction>
</comment>
<dbReference type="PANTHER" id="PTHR34069">
    <property type="entry name" value="3-OXOACYL-[ACYL-CARRIER-PROTEIN] SYNTHASE 3"/>
    <property type="match status" value="1"/>
</dbReference>
<dbReference type="InterPro" id="IPR013751">
    <property type="entry name" value="ACP_syn_III_N"/>
</dbReference>
<evidence type="ECO:0000256" key="9">
    <source>
        <dbReference type="HAMAP-Rule" id="MF_01815"/>
    </source>
</evidence>
<dbReference type="NCBIfam" id="TIGR00747">
    <property type="entry name" value="fabH"/>
    <property type="match status" value="1"/>
</dbReference>
<dbReference type="Pfam" id="PF08545">
    <property type="entry name" value="ACP_syn_III"/>
    <property type="match status" value="1"/>
</dbReference>
<dbReference type="InterPro" id="IPR018370">
    <property type="entry name" value="Chaperonin_Cpn60_CS"/>
</dbReference>
<dbReference type="Pfam" id="PF08541">
    <property type="entry name" value="ACP_syn_III_C"/>
    <property type="match status" value="1"/>
</dbReference>
<feature type="domain" description="Beta-ketoacyl-[acyl-carrier-protein] synthase III N-terminal" evidence="11">
    <location>
        <begin position="103"/>
        <end position="180"/>
    </location>
</feature>
<evidence type="ECO:0000256" key="2">
    <source>
        <dbReference type="ARBA" id="ARBA00022490"/>
    </source>
</evidence>
<dbReference type="SUPFAM" id="SSF53901">
    <property type="entry name" value="Thiolase-like"/>
    <property type="match status" value="1"/>
</dbReference>
<evidence type="ECO:0000256" key="8">
    <source>
        <dbReference type="ARBA" id="ARBA00023315"/>
    </source>
</evidence>
<dbReference type="Gene3D" id="3.40.47.10">
    <property type="match status" value="1"/>
</dbReference>
<dbReference type="EC" id="2.3.1.180" evidence="9"/>
<protein>
    <recommendedName>
        <fullName evidence="9">Beta-ketoacyl-[acyl-carrier-protein] synthase III</fullName>
        <shortName evidence="9">Beta-ketoacyl-ACP synthase III</shortName>
        <shortName evidence="9">KAS III</shortName>
        <ecNumber evidence="9">2.3.1.180</ecNumber>
    </recommendedName>
    <alternativeName>
        <fullName evidence="9">3-oxoacyl-[acyl-carrier-protein] synthase 3</fullName>
    </alternativeName>
    <alternativeName>
        <fullName evidence="9">3-oxoacyl-[acyl-carrier-protein] synthase III</fullName>
    </alternativeName>
</protein>
<evidence type="ECO:0000259" key="11">
    <source>
        <dbReference type="Pfam" id="PF08545"/>
    </source>
</evidence>
<feature type="domain" description="Beta-ketoacyl-[acyl-carrier-protein] synthase III C-terminal" evidence="10">
    <location>
        <begin position="217"/>
        <end position="306"/>
    </location>
</feature>